<dbReference type="InterPro" id="IPR000601">
    <property type="entry name" value="PKD_dom"/>
</dbReference>
<dbReference type="GO" id="GO:0008270">
    <property type="term" value="F:zinc ion binding"/>
    <property type="evidence" value="ECO:0007669"/>
    <property type="project" value="UniProtKB-KW"/>
</dbReference>
<dbReference type="InterPro" id="IPR006558">
    <property type="entry name" value="LamG-like"/>
</dbReference>
<dbReference type="InterPro" id="IPR022409">
    <property type="entry name" value="PKD/Chitinase_dom"/>
</dbReference>
<feature type="domain" description="PKD" evidence="7">
    <location>
        <begin position="411"/>
        <end position="483"/>
    </location>
</feature>
<dbReference type="SUPFAM" id="SSF49899">
    <property type="entry name" value="Concanavalin A-like lectins/glucanases"/>
    <property type="match status" value="3"/>
</dbReference>
<dbReference type="Gene3D" id="2.40.10.500">
    <property type="match status" value="3"/>
</dbReference>
<sequence>MPRKISILILIGVAAAMLLSPQLAQALPGDINGSGRVDGYDLISFGLANGSSSGDANWNPQADMDGNGIVDAADLDMLSTHFGRVGVSYGLWAANNYSDYYTTLRKISDKNNILWEKTGFNYPNFVAPDITDGSAWVSESNNSRICKVDGFDGSRLVTVNGVYCQKASVNYKDGSVWIADSSLNAVVRLAPGIPDGYNISTDTGFHKVITGFSSPYGISVDPEAGIVWVADTSNSRVVRLNEDAADGYNVATDTGSHFVVTNSGASANMNWPTCVSANYSDGSVWVASTYNDKVMKFNSTGDVKLVEISGYSNPTFVQVNPTDGSVWVIDDSLGKVFRYTKDGALIYEYSGVGSAKSLAVNPLDGSCWVMANSDPTIRRLSPNGALLETMSGIYSINSLAIVPDETMSRYPTAEASASENAPDLGETVNFTGVGSDSDGQIVKYEWDFDGDGVFDYTSTDTGSTGHSYDTPGIYTPIFRVTDNEYLTATDCSLVIRAGSLTAIAGADVVTGTAPLTVNFTGTFIDPVDGKVDTYQWDFDGDAGFEYYSETTGNVQHVYSEAGVYNAVFKVTDGAANDTDSIQIMVSQSPPKATASAAPKSGERPLVVSLTGTATDADGSVVYYEWDFDGDGVYDWQSTVNGQTSITYSNAGTFSPVFRATDNDGLTDTDSVAINVTLIPPDAVITSTATTAYAPGTITFGGGSSTDADGSIATYEWNFDGSLGDVETVFFDNMEADNNNWEAESPWAIGSTDAYSGSRCWSTGHYGNYANNLDADLVFGPFDFTQAVTATLSFMHRMDMPDYDYAYVSYSLNNGASWSYIWYDYWEVSSGWQQKVLSLDNYCGKDNVLLKFRFYSNNTTTEATGWWIDDVAVKTRGYAWTSTANPTIDHQFAETGDYTVRLRVTDNDGYQDYAQYNVTIAPDNRPMADLSADVTSGAPGLTVNFTGSGQVISGTITSYQWNFGEEYVWVADYYANEVVRLSSNSSEELARVGGFNSPFSVAVDSNTGRVWVADSYNDALVLLSADGRYEIQRITGFNYPTYVSVDESDGSAWVIDSSANKVFKYSVKGEKLAEYGGFSSPKMSSLNSSDGSIWIADGYNHRIVHLDSTGAFLKSVRGFSYPEGVAVNPNDGTIWVSNTSAGNVIRLDASVPDGYDISLDTGKHTVVGGISGPYEIVVDPTDNTVWVITPNADKLIHISADGTTELSRTGSFVDPYYMALNWEAGQVWVSSYYGNYVTLLDEDGQEIRQYTGFYYPRDVDAAQKAGTIQTTANGGSQSHTYNSPGVYYAALTVTTAEGLTSTDTVQITVRALPTVTAESSVAAGSAPLEVFLSADAQDMDGPIVLYQWDFDGDGSFDYSSASVSPVRHVYSSGGVYNATVTVTDADGNTATDSVTITVADANPAAYAQAAPKDGSAPLTVAFSGSGSDPDGQIVKYEWDFTSDGSYEYSSTSTAATNNVYNSDGTYTATLRVTDDDGLTGTDTVSITVSQSGTPKAMLDGDPTRGHASLDVCFFIHGQDPDGSISAYSVDFDGDGQSDADFASPPTVFGDDAELDYNNGTATGTWARTTEEAHSGSYSWTDSPDGDYDPSTDYELQSNTIDLSAATAPKLVYWEKYALADSDYIYTYVSGNDGGSWTQLYYTGHNVTQGSWTRREFDLSSYAGNATVKVKFRILTNAGTTADGWYLDDVFVGDCVSHTYGAPGAYQAILTVTDNEAKTATDKEAIAALSSSDDTFIWVADTSHDQVKKYNREGDLLATITGFDDPYDVEVDPSTSNVWVSDRYKDRLVLLDAGVFDAYDVNAEYTTDDVDASRYGGVFGSTAVITATGRFNNGLDTGGGGYVLVPYDPSFDVQSFTYEAWIKPVSTGRALFMRTNAQGGNELLVWLYDADTIQVTLDDSNYYFDGSGSFLDGSYHHVAVVHDAVADTVTCYVDGTQFGNQKSVSKTLNFSRSHLLIGADFDGYNSSIGDFYKGLMDDVRFWNAARSSASISTYMNTELNGNEAGLVSYWKMENSSVPFHKIATGVDECLRISVDPADGSVWAADHNHGRVVKYDVNGVQQAEVIGLGGPEGVDVDPVNRTLWFTDTDNDRVISMTADFTGTVIGGIMGAAEDSTSNGNDAAMLGNAAVKPGHLSNSIYLDGSGDYLTVSSDAALDVQDFTAEAWVSSTSANYRAILMRGNSSGGNEIYIGFDNSTTILVYVNDTYKYFSGGFSIQDGQFHHIAIVYDSSAGTIDCYVDGEEFGSTATGVSGPLNFAASNLLIGADYDGYNTSIGDYWNGKLDDVRLWNKTRTKAEIQSTKNAALTGSENGLVGYWKMDVEDSSLRSTIYTGMDGPVDVCAYHADGGAWAAVWNGDQLVKCQPGSSSTRAMNGFDAVASVSVNQNNGQAWAADYYQQHVVKVSPTYAELVRKTGIINPYDVEVDQQTGNVWVVDHNGHVVMELAPDGTELRRLTGLYYPRAVSIDNGSKEAGTPPQAAASASPLSGDAPLDVSFTGTATDDGSITLYEWDFDNDGVYDYSSASTGSTSFTYSEPGYYNPVLRVTDDDGMTGYNSSVSIVVGPPRVVCSAIPASGTAPLTTRLNAFVVGLGLDVYAQTYEWDVNSDGVYETAPSVNPYYSHKYQTGADWVATCRVTDSEGDEHFGSVTVPVAKNPPTATNNATPTSGNAPLTVKLDGGGSDSDGSLVRFEWDYDGDGVYDWVSETSMDASFTYTTAGTYNTVFRVTDNEGLTATAARTITVSDSQVAPIVTAEANPVEGVVNLSVTFTGAAVDPDEGVISLYEWDFDGDGTYDHSSAGDIEANHVYTVPGTYNARFRATDQDGLQATDDVLITVKPAGYPTAAAWADPTSGDIPLTVTFDAESSSDPDGSIVKYEWSFGAPGLWIASFSNDLVKQLKGYSVDNEIGGYDGPWDVAVDPNDGSAWVSMRYSDKVVKYDSSGSGALMEVTGFDDPRGVDVTPSDSSVWIADTYHDQVVKLNSNGSELLRIGGFNDPQYVMVDPWDDSVWVTDWYNNRVVNLDSGGVVSKTFYGFNRPLDVVLDEQDRSVWVSDHDGDRVVKFSAGTPATYDSYRPYRADSGPNNLFANNAGNVSSMAGKLGKGLYVDGSYDYLQIPSNSALDLYDFTVEAWVVADYANARCLYMRGDNSGGNELYFGVEDADSLTAVLDNGSNIFFDGAANFTDGQFHHVALTYDADAHELKAYVDGLQYGDTHPITATLDFGNSDALIGADFDTFNGSVGNFWDGVIDEVRIWNIVRTQEEINGAKDAEIGRNEAGLIAYYRMDAYHAALGGFNGPHNMAINPADQSIWIPDYYNNQMVRVNKDCTQELQRVSGFSNPVYCYLAPGSQNVWVSDYGSDKVHVIDGEGNFLKTFTGFHDPFGIDGYVAQTDYFSSGDSGYTTHAYPDLGEYVATLTVTDNDGNTDTDSVVIRAGVFPESLPGAYPTTGTAPMTVTFISNAHSPTGTIEYFMWDFNGDGVLDTSTGDWDSRRTSTRTYTYSLPGTYTASLTVTDNRGYSDTATVTINVLPPNEDGAPEAFATASPQEGNSPLEVEFTGFGKDLDGFIRKFEWDFTTDGTYDFTSTTTGATTNIYNAVGEYTATLRVTDDSGKTDTDSVKVWVKEIGAPTAHANATPTSGETALAVSFSGSADDAGTIVLYEWDFEGDGTYDYSSAASPNTTHTYTVPGSYDAVLRVTDNDGLQDTDTVNINASAGITASLSRDQFDPALGTVSINSVLTAQCKVTIYIKDRVGAVVRKLVDQAVRNPGYYSDAWDGKDDSGDLVRSGVYLFTIDYEAGGLSYTYDVTGNVNTALYYPSVTYPPTFNPFSAETNFFRYTLDGKSEVTVYIAPFTSGAGTRVKTLVMRKPQKGGSYVLVWDGTDDIGNLVDPGNYVIAVFGWRLPPNAIIVNNLPVVADLTVTPTYLNPDVYPYDDQYQATFGFNLSKVSDITVNIYDEDNYIVRTITASDVPAGAVSSMKWDGKNGAGNFVPPGVYRIKVIATDSEGNKSEDANALLIVFY</sequence>
<dbReference type="Proteomes" id="UP000183994">
    <property type="component" value="Unassembled WGS sequence"/>
</dbReference>
<dbReference type="PANTHER" id="PTHR24104">
    <property type="entry name" value="E3 UBIQUITIN-PROTEIN LIGASE NHLRC1-RELATED"/>
    <property type="match status" value="1"/>
</dbReference>
<dbReference type="Gene3D" id="2.60.120.200">
    <property type="match status" value="3"/>
</dbReference>
<feature type="domain" description="PKD" evidence="7">
    <location>
        <begin position="590"/>
        <end position="676"/>
    </location>
</feature>
<dbReference type="SUPFAM" id="SSF63829">
    <property type="entry name" value="Calcium-dependent phosphotriesterase"/>
    <property type="match status" value="2"/>
</dbReference>
<dbReference type="Pfam" id="PF18911">
    <property type="entry name" value="PKD_4"/>
    <property type="match status" value="10"/>
</dbReference>
<evidence type="ECO:0000256" key="5">
    <source>
        <dbReference type="SAM" id="MobiDB-lite"/>
    </source>
</evidence>
<organism evidence="8 9">
    <name type="scientific">Desulfatibacillum alkenivorans DSM 16219</name>
    <dbReference type="NCBI Taxonomy" id="1121393"/>
    <lineage>
        <taxon>Bacteria</taxon>
        <taxon>Pseudomonadati</taxon>
        <taxon>Thermodesulfobacteriota</taxon>
        <taxon>Desulfobacteria</taxon>
        <taxon>Desulfobacterales</taxon>
        <taxon>Desulfatibacillaceae</taxon>
        <taxon>Desulfatibacillum</taxon>
    </lineage>
</organism>
<dbReference type="Gene3D" id="2.60.40.10">
    <property type="entry name" value="Immunoglobulins"/>
    <property type="match status" value="15"/>
</dbReference>
<dbReference type="PROSITE" id="PS00018">
    <property type="entry name" value="EF_HAND_1"/>
    <property type="match status" value="2"/>
</dbReference>
<keyword evidence="9" id="KW-1185">Reference proteome</keyword>
<feature type="domain" description="PKD" evidence="7">
    <location>
        <begin position="3622"/>
        <end position="3711"/>
    </location>
</feature>
<dbReference type="SUPFAM" id="SSF49299">
    <property type="entry name" value="PKD domain"/>
    <property type="match status" value="14"/>
</dbReference>
<reference evidence="9" key="1">
    <citation type="submission" date="2016-11" db="EMBL/GenBank/DDBJ databases">
        <authorList>
            <person name="Varghese N."/>
            <person name="Submissions S."/>
        </authorList>
    </citation>
    <scope>NUCLEOTIDE SEQUENCE [LARGE SCALE GENOMIC DNA]</scope>
    <source>
        <strain evidence="9">DSM 16219</strain>
    </source>
</reference>
<dbReference type="SUPFAM" id="SSF63446">
    <property type="entry name" value="Type I dockerin domain"/>
    <property type="match status" value="1"/>
</dbReference>
<dbReference type="InterPro" id="IPR013783">
    <property type="entry name" value="Ig-like_fold"/>
</dbReference>
<dbReference type="InterPro" id="IPR035986">
    <property type="entry name" value="PKD_dom_sf"/>
</dbReference>
<dbReference type="InterPro" id="IPR050952">
    <property type="entry name" value="TRIM-NHL_E3_ligases"/>
</dbReference>
<feature type="repeat" description="NHL" evidence="4">
    <location>
        <begin position="992"/>
        <end position="1025"/>
    </location>
</feature>
<feature type="domain" description="PKD" evidence="7">
    <location>
        <begin position="504"/>
        <end position="585"/>
    </location>
</feature>
<feature type="domain" description="PKD" evidence="7">
    <location>
        <begin position="3432"/>
        <end position="3522"/>
    </location>
</feature>
<feature type="domain" description="PKD" evidence="7">
    <location>
        <begin position="2653"/>
        <end position="2738"/>
    </location>
</feature>
<dbReference type="EMBL" id="FQZU01000045">
    <property type="protein sequence ID" value="SHL09717.1"/>
    <property type="molecule type" value="Genomic_DNA"/>
</dbReference>
<evidence type="ECO:0000259" key="7">
    <source>
        <dbReference type="PROSITE" id="PS50093"/>
    </source>
</evidence>
<keyword evidence="1 6" id="KW-0732">Signal</keyword>
<dbReference type="InterPro" id="IPR013320">
    <property type="entry name" value="ConA-like_dom_sf"/>
</dbReference>
<dbReference type="Gene3D" id="2.60.40.4070">
    <property type="match status" value="3"/>
</dbReference>
<dbReference type="Pfam" id="PF13385">
    <property type="entry name" value="Laminin_G_3"/>
    <property type="match status" value="3"/>
</dbReference>
<evidence type="ECO:0000256" key="3">
    <source>
        <dbReference type="ARBA" id="ARBA00023157"/>
    </source>
</evidence>
<dbReference type="SMART" id="SM00560">
    <property type="entry name" value="LamGL"/>
    <property type="match status" value="3"/>
</dbReference>
<feature type="signal peptide" evidence="6">
    <location>
        <begin position="1"/>
        <end position="26"/>
    </location>
</feature>
<dbReference type="SUPFAM" id="SSF63825">
    <property type="entry name" value="YWTD domain"/>
    <property type="match status" value="3"/>
</dbReference>
<dbReference type="GO" id="GO:0000272">
    <property type="term" value="P:polysaccharide catabolic process"/>
    <property type="evidence" value="ECO:0007669"/>
    <property type="project" value="InterPro"/>
</dbReference>
<protein>
    <submittedName>
        <fullName evidence="8">PKD repeat-containing protein</fullName>
    </submittedName>
</protein>
<name>A0A1M6XUQ5_9BACT</name>
<evidence type="ECO:0000313" key="8">
    <source>
        <dbReference type="EMBL" id="SHL09717.1"/>
    </source>
</evidence>
<feature type="domain" description="PKD" evidence="7">
    <location>
        <begin position="3531"/>
        <end position="3614"/>
    </location>
</feature>
<feature type="compositionally biased region" description="Low complexity" evidence="5">
    <location>
        <begin position="2649"/>
        <end position="2667"/>
    </location>
</feature>
<dbReference type="STRING" id="1121393.SAMN02745216_04610"/>
<evidence type="ECO:0000313" key="9">
    <source>
        <dbReference type="Proteomes" id="UP000183994"/>
    </source>
</evidence>
<feature type="domain" description="PKD" evidence="7">
    <location>
        <begin position="1402"/>
        <end position="1492"/>
    </location>
</feature>
<evidence type="ECO:0000256" key="4">
    <source>
        <dbReference type="PROSITE-ProRule" id="PRU00504"/>
    </source>
</evidence>
<feature type="domain" description="PKD" evidence="7">
    <location>
        <begin position="865"/>
        <end position="919"/>
    </location>
</feature>
<evidence type="ECO:0000256" key="1">
    <source>
        <dbReference type="ARBA" id="ARBA00022729"/>
    </source>
</evidence>
<gene>
    <name evidence="8" type="ORF">SAMN02745216_04610</name>
</gene>
<dbReference type="SMART" id="SM00089">
    <property type="entry name" value="PKD"/>
    <property type="match status" value="16"/>
</dbReference>
<dbReference type="Pfam" id="PF13860">
    <property type="entry name" value="FlgD_ig"/>
    <property type="match status" value="2"/>
</dbReference>
<dbReference type="PROSITE" id="PS51125">
    <property type="entry name" value="NHL"/>
    <property type="match status" value="2"/>
</dbReference>
<dbReference type="Gene3D" id="2.60.120.260">
    <property type="entry name" value="Galactose-binding domain-like"/>
    <property type="match status" value="2"/>
</dbReference>
<dbReference type="InterPro" id="IPR018247">
    <property type="entry name" value="EF_Hand_1_Ca_BS"/>
</dbReference>
<accession>A0A1M6XUQ5</accession>
<feature type="domain" description="PKD" evidence="7">
    <location>
        <begin position="2473"/>
        <end position="2558"/>
    </location>
</feature>
<dbReference type="InterPro" id="IPR036439">
    <property type="entry name" value="Dockerin_dom_sf"/>
</dbReference>
<keyword evidence="3" id="KW-1015">Disulfide bond</keyword>
<dbReference type="InterPro" id="IPR025965">
    <property type="entry name" value="FlgD/Vpr_Ig-like"/>
</dbReference>
<feature type="domain" description="PKD" evidence="7">
    <location>
        <begin position="1341"/>
        <end position="1402"/>
    </location>
</feature>
<dbReference type="OrthoDB" id="5430002at2"/>
<dbReference type="InterPro" id="IPR001258">
    <property type="entry name" value="NHL_repeat"/>
</dbReference>
<proteinExistence type="predicted"/>
<keyword evidence="2" id="KW-0677">Repeat</keyword>
<evidence type="ECO:0000256" key="6">
    <source>
        <dbReference type="SAM" id="SignalP"/>
    </source>
</evidence>
<dbReference type="SUPFAM" id="SSF101898">
    <property type="entry name" value="NHL repeat"/>
    <property type="match status" value="3"/>
</dbReference>
<feature type="repeat" description="NHL" evidence="4">
    <location>
        <begin position="3020"/>
        <end position="3060"/>
    </location>
</feature>
<dbReference type="CDD" id="cd14254">
    <property type="entry name" value="Dockerin_II"/>
    <property type="match status" value="1"/>
</dbReference>
<dbReference type="PANTHER" id="PTHR24104:SF25">
    <property type="entry name" value="PROTEIN LIN-41"/>
    <property type="match status" value="1"/>
</dbReference>
<dbReference type="PROSITE" id="PS50093">
    <property type="entry name" value="PKD"/>
    <property type="match status" value="13"/>
</dbReference>
<feature type="domain" description="PKD" evidence="7">
    <location>
        <begin position="2745"/>
        <end position="2836"/>
    </location>
</feature>
<dbReference type="RefSeq" id="WP_073478599.1">
    <property type="nucleotide sequence ID" value="NZ_FQZU01000045.1"/>
</dbReference>
<dbReference type="Gene3D" id="1.10.1330.10">
    <property type="entry name" value="Dockerin domain"/>
    <property type="match status" value="1"/>
</dbReference>
<dbReference type="InterPro" id="IPR011042">
    <property type="entry name" value="6-blade_b-propeller_TolB-like"/>
</dbReference>
<dbReference type="CDD" id="cd00146">
    <property type="entry name" value="PKD"/>
    <property type="match status" value="8"/>
</dbReference>
<feature type="region of interest" description="Disordered" evidence="5">
    <location>
        <begin position="2643"/>
        <end position="2667"/>
    </location>
</feature>
<dbReference type="Gene3D" id="2.120.10.30">
    <property type="entry name" value="TolB, C-terminal domain"/>
    <property type="match status" value="5"/>
</dbReference>
<dbReference type="CDD" id="cd05819">
    <property type="entry name" value="NHL"/>
    <property type="match status" value="2"/>
</dbReference>
<feature type="domain" description="PKD" evidence="7">
    <location>
        <begin position="3388"/>
        <end position="3428"/>
    </location>
</feature>
<evidence type="ECO:0000256" key="2">
    <source>
        <dbReference type="ARBA" id="ARBA00022737"/>
    </source>
</evidence>
<feature type="chain" id="PRO_5012680707" evidence="6">
    <location>
        <begin position="27"/>
        <end position="4014"/>
    </location>
</feature>